<evidence type="ECO:0000313" key="1">
    <source>
        <dbReference type="EMBL" id="RGS43403.1"/>
    </source>
</evidence>
<sequence>MDYFAPLSSYKEKHKQMKETLDFIKVKTYSVINL</sequence>
<accession>A0A412ITJ3</accession>
<protein>
    <submittedName>
        <fullName evidence="1">Type III toxin-antitoxin system ToxN/AbiQ family toxin</fullName>
    </submittedName>
</protein>
<organism evidence="1 2">
    <name type="scientific">Holdemanella biformis</name>
    <dbReference type="NCBI Taxonomy" id="1735"/>
    <lineage>
        <taxon>Bacteria</taxon>
        <taxon>Bacillati</taxon>
        <taxon>Bacillota</taxon>
        <taxon>Erysipelotrichia</taxon>
        <taxon>Erysipelotrichales</taxon>
        <taxon>Erysipelotrichaceae</taxon>
        <taxon>Holdemanella</taxon>
    </lineage>
</organism>
<dbReference type="GO" id="GO:0004521">
    <property type="term" value="F:RNA endonuclease activity"/>
    <property type="evidence" value="ECO:0007669"/>
    <property type="project" value="InterPro"/>
</dbReference>
<name>A0A412ITJ3_9FIRM</name>
<evidence type="ECO:0000313" key="2">
    <source>
        <dbReference type="Proteomes" id="UP000285274"/>
    </source>
</evidence>
<dbReference type="GO" id="GO:0003723">
    <property type="term" value="F:RNA binding"/>
    <property type="evidence" value="ECO:0007669"/>
    <property type="project" value="InterPro"/>
</dbReference>
<dbReference type="AlphaFoldDB" id="A0A412ITJ3"/>
<feature type="non-terminal residue" evidence="1">
    <location>
        <position position="34"/>
    </location>
</feature>
<dbReference type="Gene3D" id="3.10.129.130">
    <property type="match status" value="1"/>
</dbReference>
<dbReference type="InterPro" id="IPR053735">
    <property type="entry name" value="Type_III_TA_endoRNase"/>
</dbReference>
<proteinExistence type="predicted"/>
<comment type="caution">
    <text evidence="1">The sequence shown here is derived from an EMBL/GenBank/DDBJ whole genome shotgun (WGS) entry which is preliminary data.</text>
</comment>
<reference evidence="1 2" key="1">
    <citation type="submission" date="2018-08" db="EMBL/GenBank/DDBJ databases">
        <title>A genome reference for cultivated species of the human gut microbiota.</title>
        <authorList>
            <person name="Zou Y."/>
            <person name="Xue W."/>
            <person name="Luo G."/>
        </authorList>
    </citation>
    <scope>NUCLEOTIDE SEQUENCE [LARGE SCALE GENOMIC DNA]</scope>
    <source>
        <strain evidence="1 2">AF22-10AC</strain>
    </source>
</reference>
<dbReference type="Proteomes" id="UP000285274">
    <property type="component" value="Unassembled WGS sequence"/>
</dbReference>
<dbReference type="EMBL" id="QRVM01000106">
    <property type="protein sequence ID" value="RGS43403.1"/>
    <property type="molecule type" value="Genomic_DNA"/>
</dbReference>
<gene>
    <name evidence="1" type="ORF">DWX92_12135</name>
</gene>